<dbReference type="OrthoDB" id="1303289at2759"/>
<reference evidence="1 2" key="1">
    <citation type="submission" date="2020-09" db="EMBL/GenBank/DDBJ databases">
        <title>De no assembly of potato wild relative species, Solanum commersonii.</title>
        <authorList>
            <person name="Cho K."/>
        </authorList>
    </citation>
    <scope>NUCLEOTIDE SEQUENCE [LARGE SCALE GENOMIC DNA]</scope>
    <source>
        <strain evidence="1">LZ3.2</strain>
        <tissue evidence="1">Leaf</tissue>
    </source>
</reference>
<keyword evidence="2" id="KW-1185">Reference proteome</keyword>
<protein>
    <submittedName>
        <fullName evidence="1">Uncharacterized protein</fullName>
    </submittedName>
</protein>
<dbReference type="EMBL" id="JACXVP010000002">
    <property type="protein sequence ID" value="KAG5624959.1"/>
    <property type="molecule type" value="Genomic_DNA"/>
</dbReference>
<proteinExistence type="predicted"/>
<comment type="caution">
    <text evidence="1">The sequence shown here is derived from an EMBL/GenBank/DDBJ whole genome shotgun (WGS) entry which is preliminary data.</text>
</comment>
<evidence type="ECO:0000313" key="1">
    <source>
        <dbReference type="EMBL" id="KAG5624959.1"/>
    </source>
</evidence>
<dbReference type="Proteomes" id="UP000824120">
    <property type="component" value="Chromosome 2"/>
</dbReference>
<dbReference type="SUPFAM" id="SSF57850">
    <property type="entry name" value="RING/U-box"/>
    <property type="match status" value="1"/>
</dbReference>
<dbReference type="AlphaFoldDB" id="A0A9J6ALR5"/>
<sequence length="236" mass="27238">MCVTCSQSHRGGTKLRSNLCELNVNRKPHNNDGFPLKVTVCVKRQSTKITSSFYIIDHKAEYTFWISYDSIHVSNDVLDILSKIILLMNVPFSLDVDKLENKETLISQILEFGKTAVKNSDAYMNLDIIKSSRIYEKEFMEIYNNMDKKYNFETWRRAQGELNLRIAKFEVLQKEVGMKKMIFEASKFEGSKLSDTCSICCEEFSTVSMVSCFDKCSHVYHEAQPPRLAGQEKVSY</sequence>
<accession>A0A9J6ALR5</accession>
<organism evidence="1 2">
    <name type="scientific">Solanum commersonii</name>
    <name type="common">Commerson's wild potato</name>
    <name type="synonym">Commerson's nightshade</name>
    <dbReference type="NCBI Taxonomy" id="4109"/>
    <lineage>
        <taxon>Eukaryota</taxon>
        <taxon>Viridiplantae</taxon>
        <taxon>Streptophyta</taxon>
        <taxon>Embryophyta</taxon>
        <taxon>Tracheophyta</taxon>
        <taxon>Spermatophyta</taxon>
        <taxon>Magnoliopsida</taxon>
        <taxon>eudicotyledons</taxon>
        <taxon>Gunneridae</taxon>
        <taxon>Pentapetalae</taxon>
        <taxon>asterids</taxon>
        <taxon>lamiids</taxon>
        <taxon>Solanales</taxon>
        <taxon>Solanaceae</taxon>
        <taxon>Solanoideae</taxon>
        <taxon>Solaneae</taxon>
        <taxon>Solanum</taxon>
    </lineage>
</organism>
<gene>
    <name evidence="1" type="ORF">H5410_010177</name>
</gene>
<name>A0A9J6ALR5_SOLCO</name>
<evidence type="ECO:0000313" key="2">
    <source>
        <dbReference type="Proteomes" id="UP000824120"/>
    </source>
</evidence>